<reference evidence="4" key="1">
    <citation type="journal article" date="2022" name="Int. J. Mol. Sci.">
        <title>Draft Genome of Tanacetum Coccineum: Genomic Comparison of Closely Related Tanacetum-Family Plants.</title>
        <authorList>
            <person name="Yamashiro T."/>
            <person name="Shiraishi A."/>
            <person name="Nakayama K."/>
            <person name="Satake H."/>
        </authorList>
    </citation>
    <scope>NUCLEOTIDE SEQUENCE</scope>
</reference>
<sequence>MPPKRTSTSKTPAITLDAIRQLTADFTAALEAQTAAMVSASNLTRTPAVKTGNYKEFISCQPFCFNGTEGAVGLIRWFERTESVFSRSRCAEENKVTFATGTLIDDALSWWNAYAQPMGIEQANRTTWTELKRLLTNKYCPRTEIRKMEEELYNLSVKGNDLKPYVRRFQELTTLCPNMVPNNEKLLEAFIGGLPRSIEGNVTASKPQTLEEAINISQRLMDQIIKRDSVQETNDHKRKLEDKRNTIDNNNNYPKYHNNNNHFNNRKNDNYQNNHNNHNRNDDYHHQQNRRQEPVRTYPPKRYHGNLPLCTKCTLHHTGDCTVKCRTCNKVGHLTRNCRDKRSTAENNS</sequence>
<evidence type="ECO:0000313" key="4">
    <source>
        <dbReference type="EMBL" id="GJT82162.1"/>
    </source>
</evidence>
<keyword evidence="5" id="KW-1185">Reference proteome</keyword>
<keyword evidence="1" id="KW-0479">Metal-binding</keyword>
<dbReference type="PROSITE" id="PS50158">
    <property type="entry name" value="ZF_CCHC"/>
    <property type="match status" value="1"/>
</dbReference>
<comment type="caution">
    <text evidence="4">The sequence shown here is derived from an EMBL/GenBank/DDBJ whole genome shotgun (WGS) entry which is preliminary data.</text>
</comment>
<evidence type="ECO:0000259" key="3">
    <source>
        <dbReference type="PROSITE" id="PS50158"/>
    </source>
</evidence>
<dbReference type="InterPro" id="IPR001878">
    <property type="entry name" value="Znf_CCHC"/>
</dbReference>
<feature type="compositionally biased region" description="Basic and acidic residues" evidence="2">
    <location>
        <begin position="227"/>
        <end position="246"/>
    </location>
</feature>
<evidence type="ECO:0000256" key="1">
    <source>
        <dbReference type="PROSITE-ProRule" id="PRU00047"/>
    </source>
</evidence>
<accession>A0ABQ5H4P3</accession>
<evidence type="ECO:0000256" key="2">
    <source>
        <dbReference type="SAM" id="MobiDB-lite"/>
    </source>
</evidence>
<dbReference type="PANTHER" id="PTHR33223:SF6">
    <property type="entry name" value="CCHC-TYPE DOMAIN-CONTAINING PROTEIN"/>
    <property type="match status" value="1"/>
</dbReference>
<reference evidence="4" key="2">
    <citation type="submission" date="2022-01" db="EMBL/GenBank/DDBJ databases">
        <authorList>
            <person name="Yamashiro T."/>
            <person name="Shiraishi A."/>
            <person name="Satake H."/>
            <person name="Nakayama K."/>
        </authorList>
    </citation>
    <scope>NUCLEOTIDE SEQUENCE</scope>
</reference>
<keyword evidence="1" id="KW-0863">Zinc-finger</keyword>
<proteinExistence type="predicted"/>
<protein>
    <submittedName>
        <fullName evidence="4">Reverse transcriptase domain-containing protein</fullName>
    </submittedName>
</protein>
<dbReference type="EMBL" id="BQNB010019142">
    <property type="protein sequence ID" value="GJT82162.1"/>
    <property type="molecule type" value="Genomic_DNA"/>
</dbReference>
<dbReference type="Pfam" id="PF19259">
    <property type="entry name" value="Ty3_capsid"/>
    <property type="match status" value="1"/>
</dbReference>
<evidence type="ECO:0000313" key="5">
    <source>
        <dbReference type="Proteomes" id="UP001151760"/>
    </source>
</evidence>
<keyword evidence="4" id="KW-0695">RNA-directed DNA polymerase</keyword>
<dbReference type="PANTHER" id="PTHR33223">
    <property type="entry name" value="CCHC-TYPE DOMAIN-CONTAINING PROTEIN"/>
    <property type="match status" value="1"/>
</dbReference>
<gene>
    <name evidence="4" type="ORF">Tco_1056504</name>
</gene>
<dbReference type="InterPro" id="IPR045358">
    <property type="entry name" value="Ty3_capsid"/>
</dbReference>
<keyword evidence="4" id="KW-0548">Nucleotidyltransferase</keyword>
<feature type="region of interest" description="Disordered" evidence="2">
    <location>
        <begin position="227"/>
        <end position="300"/>
    </location>
</feature>
<feature type="compositionally biased region" description="Basic and acidic residues" evidence="2">
    <location>
        <begin position="279"/>
        <end position="294"/>
    </location>
</feature>
<feature type="compositionally biased region" description="Low complexity" evidence="2">
    <location>
        <begin position="248"/>
        <end position="263"/>
    </location>
</feature>
<dbReference type="Proteomes" id="UP001151760">
    <property type="component" value="Unassembled WGS sequence"/>
</dbReference>
<keyword evidence="4" id="KW-0808">Transferase</keyword>
<keyword evidence="1" id="KW-0862">Zinc</keyword>
<feature type="domain" description="CCHC-type" evidence="3">
    <location>
        <begin position="324"/>
        <end position="340"/>
    </location>
</feature>
<name>A0ABQ5H4P3_9ASTR</name>
<organism evidence="4 5">
    <name type="scientific">Tanacetum coccineum</name>
    <dbReference type="NCBI Taxonomy" id="301880"/>
    <lineage>
        <taxon>Eukaryota</taxon>
        <taxon>Viridiplantae</taxon>
        <taxon>Streptophyta</taxon>
        <taxon>Embryophyta</taxon>
        <taxon>Tracheophyta</taxon>
        <taxon>Spermatophyta</taxon>
        <taxon>Magnoliopsida</taxon>
        <taxon>eudicotyledons</taxon>
        <taxon>Gunneridae</taxon>
        <taxon>Pentapetalae</taxon>
        <taxon>asterids</taxon>
        <taxon>campanulids</taxon>
        <taxon>Asterales</taxon>
        <taxon>Asteraceae</taxon>
        <taxon>Asteroideae</taxon>
        <taxon>Anthemideae</taxon>
        <taxon>Anthemidinae</taxon>
        <taxon>Tanacetum</taxon>
    </lineage>
</organism>
<dbReference type="GO" id="GO:0003964">
    <property type="term" value="F:RNA-directed DNA polymerase activity"/>
    <property type="evidence" value="ECO:0007669"/>
    <property type="project" value="UniProtKB-KW"/>
</dbReference>